<comment type="caution">
    <text evidence="1">The sequence shown here is derived from an EMBL/GenBank/DDBJ whole genome shotgun (WGS) entry which is preliminary data.</text>
</comment>
<proteinExistence type="predicted"/>
<protein>
    <submittedName>
        <fullName evidence="1">Uncharacterized protein</fullName>
    </submittedName>
</protein>
<gene>
    <name evidence="1" type="ORF">CRG98_027853</name>
</gene>
<organism evidence="1 2">
    <name type="scientific">Punica granatum</name>
    <name type="common">Pomegranate</name>
    <dbReference type="NCBI Taxonomy" id="22663"/>
    <lineage>
        <taxon>Eukaryota</taxon>
        <taxon>Viridiplantae</taxon>
        <taxon>Streptophyta</taxon>
        <taxon>Embryophyta</taxon>
        <taxon>Tracheophyta</taxon>
        <taxon>Spermatophyta</taxon>
        <taxon>Magnoliopsida</taxon>
        <taxon>eudicotyledons</taxon>
        <taxon>Gunneridae</taxon>
        <taxon>Pentapetalae</taxon>
        <taxon>rosids</taxon>
        <taxon>malvids</taxon>
        <taxon>Myrtales</taxon>
        <taxon>Lythraceae</taxon>
        <taxon>Punica</taxon>
    </lineage>
</organism>
<dbReference type="AlphaFoldDB" id="A0A2I0J7V4"/>
<evidence type="ECO:0000313" key="1">
    <source>
        <dbReference type="EMBL" id="PKI51756.1"/>
    </source>
</evidence>
<dbReference type="Proteomes" id="UP000233551">
    <property type="component" value="Unassembled WGS sequence"/>
</dbReference>
<accession>A0A2I0J7V4</accession>
<sequence>MDPEQEFEIWNLRKALCDTALSAFGCGLLHAWRLLMISYRSSFSEHRWFGRCGASLDDFQVFEDTVCRVRQTQIRRWGASSGVPDRACIGEREAYKGC</sequence>
<dbReference type="EMBL" id="PGOL01001993">
    <property type="protein sequence ID" value="PKI51756.1"/>
    <property type="molecule type" value="Genomic_DNA"/>
</dbReference>
<name>A0A2I0J7V4_PUNGR</name>
<keyword evidence="2" id="KW-1185">Reference proteome</keyword>
<reference evidence="1 2" key="1">
    <citation type="submission" date="2017-11" db="EMBL/GenBank/DDBJ databases">
        <title>De-novo sequencing of pomegranate (Punica granatum L.) genome.</title>
        <authorList>
            <person name="Akparov Z."/>
            <person name="Amiraslanov A."/>
            <person name="Hajiyeva S."/>
            <person name="Abbasov M."/>
            <person name="Kaur K."/>
            <person name="Hamwieh A."/>
            <person name="Solovyev V."/>
            <person name="Salamov A."/>
            <person name="Braich B."/>
            <person name="Kosarev P."/>
            <person name="Mahmoud A."/>
            <person name="Hajiyev E."/>
            <person name="Babayeva S."/>
            <person name="Izzatullayeva V."/>
            <person name="Mammadov A."/>
            <person name="Mammadov A."/>
            <person name="Sharifova S."/>
            <person name="Ojaghi J."/>
            <person name="Eynullazada K."/>
            <person name="Bayramov B."/>
            <person name="Abdulazimova A."/>
            <person name="Shahmuradov I."/>
        </authorList>
    </citation>
    <scope>NUCLEOTIDE SEQUENCE [LARGE SCALE GENOMIC DNA]</scope>
    <source>
        <strain evidence="2">cv. AG2017</strain>
        <tissue evidence="1">Leaf</tissue>
    </source>
</reference>
<evidence type="ECO:0000313" key="2">
    <source>
        <dbReference type="Proteomes" id="UP000233551"/>
    </source>
</evidence>